<sequence>MPPNRPRSSQNSIEQEGRILLAIQAFKNKEIASLREVARRFNIPRSTLQYRLNGYQDRATLRANSHKLTENEEETLQKWILSLDDRGAAPRPDTVRETANFLLQARGTTPVQTVGSKCVYNFVKRHPELSTRFSRRYSYERAKSEDPKIISEWFNLVQKTILENGIDPDDIYNFDETGFAMGLTATAKVVTRTEYYGRRKHIQPGNREWVTAVECTNASGWALPPCIIFKGKVFIESWFDNLPNDWRFEVSPNGWTSDEISLRWLKNLFIPSTSSRVKGRYRLLILDGHGSHLTINFDKICEQNNIIPICMPAHLSHLLQPLDIGCFAVLKRSYGRLVETKMRLGINHIDKLDFLEAYPFARIEAYKPATIKNSFAAAGLIPFCPDRVLSKLDICLRTPTPPASRGSESSRNFTPKTPFTEKQLRRQASSIKALLRTRSRSPPSPSDRALNQLVKGCQLAIQGATILAKENRELRAANEKQKQKRTRSTRNIAHEGDLTVQQVRELRAEPFDAQVARINHYREQVSEGLQPRTRGQRGCGICRQPGHRRETCPDRELS</sequence>
<reference evidence="7 8" key="1">
    <citation type="journal article" date="2014" name="Nat. Commun.">
        <title>Multiple recent horizontal transfers of a large genomic region in cheese making fungi.</title>
        <authorList>
            <person name="Cheeseman K."/>
            <person name="Ropars J."/>
            <person name="Renault P."/>
            <person name="Dupont J."/>
            <person name="Gouzy J."/>
            <person name="Branca A."/>
            <person name="Abraham A.L."/>
            <person name="Ceppi M."/>
            <person name="Conseiller E."/>
            <person name="Debuchy R."/>
            <person name="Malagnac F."/>
            <person name="Goarin A."/>
            <person name="Silar P."/>
            <person name="Lacoste S."/>
            <person name="Sallet E."/>
            <person name="Bensimon A."/>
            <person name="Giraud T."/>
            <person name="Brygoo Y."/>
        </authorList>
    </citation>
    <scope>NUCLEOTIDE SEQUENCE [LARGE SCALE GENOMIC DNA]</scope>
    <source>
        <strain evidence="8">FM 013</strain>
    </source>
</reference>
<organism evidence="7 8">
    <name type="scientific">Penicillium camemberti (strain FM 013)</name>
    <dbReference type="NCBI Taxonomy" id="1429867"/>
    <lineage>
        <taxon>Eukaryota</taxon>
        <taxon>Fungi</taxon>
        <taxon>Dikarya</taxon>
        <taxon>Ascomycota</taxon>
        <taxon>Pezizomycotina</taxon>
        <taxon>Eurotiomycetes</taxon>
        <taxon>Eurotiomycetidae</taxon>
        <taxon>Eurotiales</taxon>
        <taxon>Aspergillaceae</taxon>
        <taxon>Penicillium</taxon>
    </lineage>
</organism>
<dbReference type="Gene3D" id="3.30.420.10">
    <property type="entry name" value="Ribonuclease H-like superfamily/Ribonuclease H"/>
    <property type="match status" value="1"/>
</dbReference>
<dbReference type="Pfam" id="PF03221">
    <property type="entry name" value="HTH_Tnp_Tc5"/>
    <property type="match status" value="1"/>
</dbReference>
<dbReference type="SMART" id="SM00674">
    <property type="entry name" value="CENPB"/>
    <property type="match status" value="1"/>
</dbReference>
<dbReference type="InterPro" id="IPR036397">
    <property type="entry name" value="RNaseH_sf"/>
</dbReference>
<keyword evidence="7" id="KW-0255">Endonuclease</keyword>
<name>A0A0G4PWT4_PENC3</name>
<dbReference type="GO" id="GO:0004519">
    <property type="term" value="F:endonuclease activity"/>
    <property type="evidence" value="ECO:0007669"/>
    <property type="project" value="UniProtKB-KW"/>
</dbReference>
<dbReference type="STRING" id="1429867.A0A0G4PWT4"/>
<accession>A0A0G4PWT4</accession>
<keyword evidence="8" id="KW-1185">Reference proteome</keyword>
<keyword evidence="3" id="KW-0539">Nucleus</keyword>
<evidence type="ECO:0000259" key="6">
    <source>
        <dbReference type="PROSITE" id="PS51253"/>
    </source>
</evidence>
<dbReference type="InterPro" id="IPR004875">
    <property type="entry name" value="DDE_SF_endonuclease_dom"/>
</dbReference>
<feature type="region of interest" description="Disordered" evidence="5">
    <location>
        <begin position="526"/>
        <end position="558"/>
    </location>
</feature>
<feature type="region of interest" description="Disordered" evidence="5">
    <location>
        <begin position="400"/>
        <end position="422"/>
    </location>
</feature>
<dbReference type="EMBL" id="HG793189">
    <property type="protein sequence ID" value="CRL30655.1"/>
    <property type="molecule type" value="Genomic_DNA"/>
</dbReference>
<evidence type="ECO:0000256" key="5">
    <source>
        <dbReference type="SAM" id="MobiDB-lite"/>
    </source>
</evidence>
<evidence type="ECO:0000313" key="7">
    <source>
        <dbReference type="EMBL" id="CRL30655.1"/>
    </source>
</evidence>
<comment type="subcellular location">
    <subcellularLocation>
        <location evidence="1">Nucleus</location>
    </subcellularLocation>
</comment>
<feature type="coiled-coil region" evidence="4">
    <location>
        <begin position="464"/>
        <end position="491"/>
    </location>
</feature>
<feature type="compositionally biased region" description="Polar residues" evidence="5">
    <location>
        <begin position="406"/>
        <end position="417"/>
    </location>
</feature>
<dbReference type="InterPro" id="IPR009057">
    <property type="entry name" value="Homeodomain-like_sf"/>
</dbReference>
<keyword evidence="7" id="KW-0378">Hydrolase</keyword>
<dbReference type="PANTHER" id="PTHR19303">
    <property type="entry name" value="TRANSPOSON"/>
    <property type="match status" value="1"/>
</dbReference>
<evidence type="ECO:0000313" key="8">
    <source>
        <dbReference type="Proteomes" id="UP000053732"/>
    </source>
</evidence>
<evidence type="ECO:0000256" key="4">
    <source>
        <dbReference type="SAM" id="Coils"/>
    </source>
</evidence>
<dbReference type="SUPFAM" id="SSF46689">
    <property type="entry name" value="Homeodomain-like"/>
    <property type="match status" value="1"/>
</dbReference>
<dbReference type="PROSITE" id="PS51253">
    <property type="entry name" value="HTH_CENPB"/>
    <property type="match status" value="1"/>
</dbReference>
<keyword evidence="4" id="KW-0175">Coiled coil</keyword>
<keyword evidence="7" id="KW-0540">Nuclease</keyword>
<dbReference type="Proteomes" id="UP000053732">
    <property type="component" value="Unassembled WGS sequence"/>
</dbReference>
<dbReference type="InterPro" id="IPR050863">
    <property type="entry name" value="CenT-Element_Derived"/>
</dbReference>
<dbReference type="GO" id="GO:0003677">
    <property type="term" value="F:DNA binding"/>
    <property type="evidence" value="ECO:0007669"/>
    <property type="project" value="UniProtKB-KW"/>
</dbReference>
<protein>
    <submittedName>
        <fullName evidence="7">DDE superfamily endonuclease, CENP-B-like</fullName>
    </submittedName>
</protein>
<evidence type="ECO:0000256" key="3">
    <source>
        <dbReference type="ARBA" id="ARBA00023242"/>
    </source>
</evidence>
<proteinExistence type="predicted"/>
<dbReference type="Pfam" id="PF05225">
    <property type="entry name" value="HTH_psq"/>
    <property type="match status" value="1"/>
</dbReference>
<dbReference type="Pfam" id="PF03184">
    <property type="entry name" value="DDE_1"/>
    <property type="match status" value="1"/>
</dbReference>
<evidence type="ECO:0000256" key="1">
    <source>
        <dbReference type="ARBA" id="ARBA00004123"/>
    </source>
</evidence>
<feature type="compositionally biased region" description="Basic and acidic residues" evidence="5">
    <location>
        <begin position="547"/>
        <end position="558"/>
    </location>
</feature>
<dbReference type="AlphaFoldDB" id="A0A0G4PWT4"/>
<feature type="domain" description="HTH CENPB-type" evidence="6">
    <location>
        <begin position="60"/>
        <end position="132"/>
    </location>
</feature>
<gene>
    <name evidence="7" type="ORF">PCAMFM013_S056g000028</name>
</gene>
<dbReference type="GO" id="GO:0005634">
    <property type="term" value="C:nucleus"/>
    <property type="evidence" value="ECO:0007669"/>
    <property type="project" value="UniProtKB-SubCell"/>
</dbReference>
<dbReference type="InterPro" id="IPR007889">
    <property type="entry name" value="HTH_Psq"/>
</dbReference>
<dbReference type="PANTHER" id="PTHR19303:SF62">
    <property type="entry name" value="HTH CENPB-TYPE DOMAIN-CONTAINING PROTEIN-RELATED"/>
    <property type="match status" value="1"/>
</dbReference>
<evidence type="ECO:0000256" key="2">
    <source>
        <dbReference type="ARBA" id="ARBA00023125"/>
    </source>
</evidence>
<dbReference type="Gene3D" id="1.10.10.60">
    <property type="entry name" value="Homeodomain-like"/>
    <property type="match status" value="1"/>
</dbReference>
<dbReference type="InterPro" id="IPR006600">
    <property type="entry name" value="HTH_CenpB_DNA-bd_dom"/>
</dbReference>
<keyword evidence="2" id="KW-0238">DNA-binding</keyword>